<dbReference type="Proteomes" id="UP000005753">
    <property type="component" value="Chromosome"/>
</dbReference>
<evidence type="ECO:0000256" key="7">
    <source>
        <dbReference type="ARBA" id="ARBA00024867"/>
    </source>
</evidence>
<dbReference type="Gene3D" id="1.10.10.10">
    <property type="entry name" value="Winged helix-like DNA-binding domain superfamily/Winged helix DNA-binding domain"/>
    <property type="match status" value="1"/>
</dbReference>
<dbReference type="InterPro" id="IPR001867">
    <property type="entry name" value="OmpR/PhoB-type_DNA-bd"/>
</dbReference>
<dbReference type="SMART" id="SM00862">
    <property type="entry name" value="Trans_reg_C"/>
    <property type="match status" value="1"/>
</dbReference>
<dbReference type="Pfam" id="PF00486">
    <property type="entry name" value="Trans_reg_C"/>
    <property type="match status" value="1"/>
</dbReference>
<keyword evidence="2 8" id="KW-0597">Phosphoprotein</keyword>
<evidence type="ECO:0000256" key="9">
    <source>
        <dbReference type="PROSITE-ProRule" id="PRU01091"/>
    </source>
</evidence>
<evidence type="ECO:0000259" key="11">
    <source>
        <dbReference type="PROSITE" id="PS51755"/>
    </source>
</evidence>
<evidence type="ECO:0000259" key="10">
    <source>
        <dbReference type="PROSITE" id="PS50110"/>
    </source>
</evidence>
<dbReference type="InterPro" id="IPR016032">
    <property type="entry name" value="Sig_transdc_resp-reg_C-effctor"/>
</dbReference>
<feature type="DNA-binding region" description="OmpR/PhoB-type" evidence="9">
    <location>
        <begin position="124"/>
        <end position="221"/>
    </location>
</feature>
<dbReference type="HOGENOM" id="CLU_000445_30_1_9"/>
<sequence length="221" mass="25135">MKILLAEDTKDMNRALTAVLEHEGYEVASAFDGAEALEYIDRDSYDVMILDIMMPKVDGLEVIREARNRKIVTPVLLLTAKAEIDDKVAGLDAGADDYLTKPFSIKELLARIRAMVRRSVDYTEQDLQFRDIRLKADGMELIAGNSVRLSQKEFELMRQLILNADHPVDTEFLLSHIWPREPEAESDTVWLYICYLKRKLEAVKSAVRISGEKGGSFLLNE</sequence>
<dbReference type="STRING" id="633697.EubceDRAFT1_1958"/>
<dbReference type="PANTHER" id="PTHR48111">
    <property type="entry name" value="REGULATOR OF RPOS"/>
    <property type="match status" value="1"/>
</dbReference>
<evidence type="ECO:0000256" key="4">
    <source>
        <dbReference type="ARBA" id="ARBA00023015"/>
    </source>
</evidence>
<evidence type="ECO:0000256" key="6">
    <source>
        <dbReference type="ARBA" id="ARBA00023163"/>
    </source>
</evidence>
<dbReference type="PROSITE" id="PS51755">
    <property type="entry name" value="OMPR_PHOB"/>
    <property type="match status" value="1"/>
</dbReference>
<dbReference type="InterPro" id="IPR039420">
    <property type="entry name" value="WalR-like"/>
</dbReference>
<dbReference type="OrthoDB" id="9790442at2"/>
<comment type="function">
    <text evidence="7">May play the central regulatory role in sporulation. It may be an element of the effector pathway responsible for the activation of sporulation genes in response to nutritional stress. Spo0A may act in concert with spo0H (a sigma factor) to control the expression of some genes that are critical to the sporulation process.</text>
</comment>
<dbReference type="Gene3D" id="6.10.250.690">
    <property type="match status" value="1"/>
</dbReference>
<evidence type="ECO:0000313" key="13">
    <source>
        <dbReference type="Proteomes" id="UP000005753"/>
    </source>
</evidence>
<accession>I5AVA9</accession>
<evidence type="ECO:0000256" key="8">
    <source>
        <dbReference type="PROSITE-ProRule" id="PRU00169"/>
    </source>
</evidence>
<dbReference type="EMBL" id="CM001487">
    <property type="protein sequence ID" value="EIM57732.1"/>
    <property type="molecule type" value="Genomic_DNA"/>
</dbReference>
<keyword evidence="5 9" id="KW-0238">DNA-binding</keyword>
<dbReference type="FunFam" id="3.40.50.2300:FF:000002">
    <property type="entry name" value="DNA-binding response regulator PhoP"/>
    <property type="match status" value="1"/>
</dbReference>
<organism evidence="12 13">
    <name type="scientific">Eubacterium cellulosolvens (strain ATCC 43171 / JCM 9499 / 6)</name>
    <name type="common">Cillobacterium cellulosolvens</name>
    <dbReference type="NCBI Taxonomy" id="633697"/>
    <lineage>
        <taxon>Bacteria</taxon>
        <taxon>Bacillati</taxon>
        <taxon>Bacillota</taxon>
        <taxon>Clostridia</taxon>
        <taxon>Eubacteriales</taxon>
        <taxon>Eubacteriaceae</taxon>
        <taxon>Eubacterium</taxon>
    </lineage>
</organism>
<keyword evidence="4" id="KW-0805">Transcription regulation</keyword>
<dbReference type="InterPro" id="IPR011006">
    <property type="entry name" value="CheY-like_superfamily"/>
</dbReference>
<keyword evidence="6" id="KW-0804">Transcription</keyword>
<dbReference type="SUPFAM" id="SSF46894">
    <property type="entry name" value="C-terminal effector domain of the bipartite response regulators"/>
    <property type="match status" value="1"/>
</dbReference>
<dbReference type="InterPro" id="IPR036388">
    <property type="entry name" value="WH-like_DNA-bd_sf"/>
</dbReference>
<dbReference type="InterPro" id="IPR001789">
    <property type="entry name" value="Sig_transdc_resp-reg_receiver"/>
</dbReference>
<gene>
    <name evidence="12" type="ORF">EubceDRAFT1_1958</name>
</gene>
<dbReference type="GO" id="GO:0000976">
    <property type="term" value="F:transcription cis-regulatory region binding"/>
    <property type="evidence" value="ECO:0007669"/>
    <property type="project" value="TreeGrafter"/>
</dbReference>
<feature type="domain" description="Response regulatory" evidence="10">
    <location>
        <begin position="2"/>
        <end position="116"/>
    </location>
</feature>
<keyword evidence="13" id="KW-1185">Reference proteome</keyword>
<keyword evidence="3" id="KW-0902">Two-component regulatory system</keyword>
<dbReference type="PROSITE" id="PS50110">
    <property type="entry name" value="RESPONSE_REGULATORY"/>
    <property type="match status" value="1"/>
</dbReference>
<dbReference type="SMART" id="SM00448">
    <property type="entry name" value="REC"/>
    <property type="match status" value="1"/>
</dbReference>
<dbReference type="GO" id="GO:0000156">
    <property type="term" value="F:phosphorelay response regulator activity"/>
    <property type="evidence" value="ECO:0007669"/>
    <property type="project" value="TreeGrafter"/>
</dbReference>
<dbReference type="GO" id="GO:0006355">
    <property type="term" value="P:regulation of DNA-templated transcription"/>
    <property type="evidence" value="ECO:0007669"/>
    <property type="project" value="InterPro"/>
</dbReference>
<dbReference type="eggNOG" id="COG0745">
    <property type="taxonomic scope" value="Bacteria"/>
</dbReference>
<proteinExistence type="predicted"/>
<reference evidence="12 13" key="2">
    <citation type="submission" date="2012-02" db="EMBL/GenBank/DDBJ databases">
        <title>Improved High-Quality Draft sequence of Eubacterium cellulosolvens 6.</title>
        <authorList>
            <consortium name="US DOE Joint Genome Institute"/>
            <person name="Lucas S."/>
            <person name="Han J."/>
            <person name="Lapidus A."/>
            <person name="Cheng J.-F."/>
            <person name="Goodwin L."/>
            <person name="Pitluck S."/>
            <person name="Peters L."/>
            <person name="Mikhailova N."/>
            <person name="Gu W."/>
            <person name="Detter J.C."/>
            <person name="Han C."/>
            <person name="Tapia R."/>
            <person name="Land M."/>
            <person name="Hauser L."/>
            <person name="Kyrpides N."/>
            <person name="Ivanova N."/>
            <person name="Pagani I."/>
            <person name="Johnson E."/>
            <person name="Mukhopadhyay B."/>
            <person name="Anderson I."/>
            <person name="Woyke T."/>
        </authorList>
    </citation>
    <scope>NUCLEOTIDE SEQUENCE [LARGE SCALE GENOMIC DNA]</scope>
    <source>
        <strain evidence="12 13">6</strain>
    </source>
</reference>
<evidence type="ECO:0000256" key="2">
    <source>
        <dbReference type="ARBA" id="ARBA00022553"/>
    </source>
</evidence>
<name>I5AVA9_EUBC6</name>
<dbReference type="SUPFAM" id="SSF52172">
    <property type="entry name" value="CheY-like"/>
    <property type="match status" value="1"/>
</dbReference>
<dbReference type="GO" id="GO:0032993">
    <property type="term" value="C:protein-DNA complex"/>
    <property type="evidence" value="ECO:0007669"/>
    <property type="project" value="TreeGrafter"/>
</dbReference>
<feature type="modified residue" description="4-aspartylphosphate" evidence="8">
    <location>
        <position position="51"/>
    </location>
</feature>
<evidence type="ECO:0000256" key="3">
    <source>
        <dbReference type="ARBA" id="ARBA00023012"/>
    </source>
</evidence>
<dbReference type="GO" id="GO:0005829">
    <property type="term" value="C:cytosol"/>
    <property type="evidence" value="ECO:0007669"/>
    <property type="project" value="TreeGrafter"/>
</dbReference>
<dbReference type="Pfam" id="PF00072">
    <property type="entry name" value="Response_reg"/>
    <property type="match status" value="1"/>
</dbReference>
<dbReference type="CDD" id="cd00383">
    <property type="entry name" value="trans_reg_C"/>
    <property type="match status" value="1"/>
</dbReference>
<protein>
    <recommendedName>
        <fullName evidence="1">Stage 0 sporulation protein A homolog</fullName>
    </recommendedName>
</protein>
<dbReference type="AlphaFoldDB" id="I5AVA9"/>
<evidence type="ECO:0000256" key="1">
    <source>
        <dbReference type="ARBA" id="ARBA00018672"/>
    </source>
</evidence>
<reference evidence="12 13" key="1">
    <citation type="submission" date="2010-08" db="EMBL/GenBank/DDBJ databases">
        <authorList>
            <consortium name="US DOE Joint Genome Institute (JGI-PGF)"/>
            <person name="Lucas S."/>
            <person name="Copeland A."/>
            <person name="Lapidus A."/>
            <person name="Cheng J.-F."/>
            <person name="Bruce D."/>
            <person name="Goodwin L."/>
            <person name="Pitluck S."/>
            <person name="Land M.L."/>
            <person name="Hauser L."/>
            <person name="Chang Y.-J."/>
            <person name="Anderson I.J."/>
            <person name="Johnson E."/>
            <person name="Mulhopadhyay B."/>
            <person name="Kyrpides N."/>
            <person name="Woyke T.J."/>
        </authorList>
    </citation>
    <scope>NUCLEOTIDE SEQUENCE [LARGE SCALE GENOMIC DNA]</scope>
    <source>
        <strain evidence="12 13">6</strain>
    </source>
</reference>
<feature type="domain" description="OmpR/PhoB-type" evidence="11">
    <location>
        <begin position="124"/>
        <end position="221"/>
    </location>
</feature>
<evidence type="ECO:0000313" key="12">
    <source>
        <dbReference type="EMBL" id="EIM57732.1"/>
    </source>
</evidence>
<evidence type="ECO:0000256" key="5">
    <source>
        <dbReference type="ARBA" id="ARBA00023125"/>
    </source>
</evidence>
<dbReference type="PANTHER" id="PTHR48111:SF22">
    <property type="entry name" value="REGULATOR OF RPOS"/>
    <property type="match status" value="1"/>
</dbReference>
<dbReference type="Gene3D" id="3.40.50.2300">
    <property type="match status" value="1"/>
</dbReference>